<accession>A0A0R3TTH9</accession>
<evidence type="ECO:0000256" key="5">
    <source>
        <dbReference type="ARBA" id="ARBA00022670"/>
    </source>
</evidence>
<dbReference type="InterPro" id="IPR007863">
    <property type="entry name" value="Peptidase_M16_C"/>
</dbReference>
<comment type="similarity">
    <text evidence="3">Belongs to the peptidase M16 family. PreP subfamily.</text>
</comment>
<dbReference type="GO" id="GO:0005759">
    <property type="term" value="C:mitochondrial matrix"/>
    <property type="evidence" value="ECO:0007669"/>
    <property type="project" value="TreeGrafter"/>
</dbReference>
<dbReference type="InterPro" id="IPR011765">
    <property type="entry name" value="Pept_M16_N"/>
</dbReference>
<protein>
    <recommendedName>
        <fullName evidence="4">Presequence protease, mitochondrial</fullName>
    </recommendedName>
</protein>
<evidence type="ECO:0000256" key="10">
    <source>
        <dbReference type="ARBA" id="ARBA00023128"/>
    </source>
</evidence>
<dbReference type="PANTHER" id="PTHR43016:SF13">
    <property type="entry name" value="PRESEQUENCE PROTEASE, MITOCHONDRIAL"/>
    <property type="match status" value="1"/>
</dbReference>
<dbReference type="EMBL" id="UZAE01013330">
    <property type="protein sequence ID" value="VDO09313.1"/>
    <property type="molecule type" value="Genomic_DNA"/>
</dbReference>
<dbReference type="GO" id="GO:0016485">
    <property type="term" value="P:protein processing"/>
    <property type="evidence" value="ECO:0007669"/>
    <property type="project" value="TreeGrafter"/>
</dbReference>
<keyword evidence="10" id="KW-0496">Mitochondrion</keyword>
<comment type="subcellular location">
    <subcellularLocation>
        <location evidence="2">Mitochondrion</location>
    </subcellularLocation>
</comment>
<keyword evidence="6" id="KW-0479">Metal-binding</keyword>
<comment type="cofactor">
    <cofactor evidence="1">
        <name>Zn(2+)</name>
        <dbReference type="ChEBI" id="CHEBI:29105"/>
    </cofactor>
</comment>
<dbReference type="FunFam" id="3.30.830.10:FF:000009">
    <property type="entry name" value="Presequence protease, mitochondrial"/>
    <property type="match status" value="1"/>
</dbReference>
<dbReference type="InterPro" id="IPR013578">
    <property type="entry name" value="Peptidase_M16C_assoc"/>
</dbReference>
<reference evidence="14" key="1">
    <citation type="submission" date="2017-02" db="UniProtKB">
        <authorList>
            <consortium name="WormBaseParasite"/>
        </authorList>
    </citation>
    <scope>IDENTIFICATION</scope>
</reference>
<evidence type="ECO:0000256" key="1">
    <source>
        <dbReference type="ARBA" id="ARBA00001947"/>
    </source>
</evidence>
<dbReference type="FunFam" id="3.30.830.10:FF:000011">
    <property type="entry name" value="Presequence protease, mitochondrial"/>
    <property type="match status" value="1"/>
</dbReference>
<evidence type="ECO:0000256" key="6">
    <source>
        <dbReference type="ARBA" id="ARBA00022723"/>
    </source>
</evidence>
<evidence type="ECO:0000256" key="9">
    <source>
        <dbReference type="ARBA" id="ARBA00023049"/>
    </source>
</evidence>
<dbReference type="SMART" id="SM01264">
    <property type="entry name" value="M16C_associated"/>
    <property type="match status" value="1"/>
</dbReference>
<proteinExistence type="inferred from homology"/>
<gene>
    <name evidence="12" type="ORF">HNAJ_LOCUS11011</name>
</gene>
<organism evidence="14">
    <name type="scientific">Rodentolepis nana</name>
    <name type="common">Dwarf tapeworm</name>
    <name type="synonym">Hymenolepis nana</name>
    <dbReference type="NCBI Taxonomy" id="102285"/>
    <lineage>
        <taxon>Eukaryota</taxon>
        <taxon>Metazoa</taxon>
        <taxon>Spiralia</taxon>
        <taxon>Lophotrochozoa</taxon>
        <taxon>Platyhelminthes</taxon>
        <taxon>Cestoda</taxon>
        <taxon>Eucestoda</taxon>
        <taxon>Cyclophyllidea</taxon>
        <taxon>Hymenolepididae</taxon>
        <taxon>Rodentolepis</taxon>
    </lineage>
</organism>
<dbReference type="GO" id="GO:0004222">
    <property type="term" value="F:metalloendopeptidase activity"/>
    <property type="evidence" value="ECO:0007669"/>
    <property type="project" value="TreeGrafter"/>
</dbReference>
<keyword evidence="5" id="KW-0645">Protease</keyword>
<dbReference type="InterPro" id="IPR055130">
    <property type="entry name" value="PreP_C"/>
</dbReference>
<evidence type="ECO:0000313" key="14">
    <source>
        <dbReference type="WBParaSite" id="HNAJ_0001101701-mRNA-1"/>
    </source>
</evidence>
<dbReference type="InterPro" id="IPR011249">
    <property type="entry name" value="Metalloenz_LuxS/M16"/>
</dbReference>
<dbReference type="Pfam" id="PF05193">
    <property type="entry name" value="Peptidase_M16_C"/>
    <property type="match status" value="1"/>
</dbReference>
<sequence length="975" mass="109068">MHHEKSGANLVHLFRDDPNRAFSVQFRTTPSDSTGVSHILEHTVLCGSQKYPVRDPFMKMLRRSQATFMNAYTANDWTMYPFSTMNSTDYENLLSVYVDAAFFPKLTKLDFMQEGWRLEPENLTDSSSKLILKGVVYNEMKGVFSNSLNHLAQVVENNLLPVSYGYVSGGHPDCIPNLTWKDLKKFHSTFYHPSNANFYTYGNMELDGCLEYLDAQCLSKFDAQDPSPKVPLEPRWTEPRRMQVACQPDSTLADPTRTGVVSVSFALIDICDIYTNFALAIATSLLIDGDSAPLYQGLIESGLGVDWASPINGMDRNNRTTCFHVGLQGVRPGPDTERVERTVMEILENTIKTGFQKERIEAVLHQQEIALKQDNTRFGLSAILGLAGIVNHGGDIQRALSVQQLVDTFKSQLVEDPHMLEKLIDQYLVKNPHRLSVIMVPDETFETKQKVKEAQRQERAVKDLTPEKREVIIKEAIELAEEQKSQENEDVSCLPSLGLVDIPPNCRPEPFTETDICGSSVQLNEAPTNGLVYFHTLANISDLSQDLLVYVPLLFSLHFRLGADGLTYQEMDLQQELNTGTLSAFPHAMISLTTPETEPCTRHVHISSYCLSDRVPKMLELVEKRLRGNDWLDRTRIATLLAADASGQWSANALSHDAHRFAMRRASANLNSIGRISELWGGVEQAAFMRHLAARLLTNADSTDCDRAFEDFINKLRTIADHLLLNPSRLRFSLHAEQNNLAPACQQLEAFLKTLPLKETSAEVESVKSTPDPTPLESNSAHVALPYSVHYTSLALPAPYYTSPDFPAYRVLSKWLHSSFLHTAIREQGGAYGGGSCVNPGRFAFYSYRDPSAGPTLKVFEKSLDFALSTEFKQQDIVEAKLSVFQELDSPVSAGSRGLNAFLTTIGDEERQNHRELLFKVDEPALKQAAQCLRDQLASQTHVGRAVLGPKDAKLEQDGEQQAAKWNIVDLSQFD</sequence>
<evidence type="ECO:0000259" key="11">
    <source>
        <dbReference type="SMART" id="SM01264"/>
    </source>
</evidence>
<dbReference type="Pfam" id="PF22516">
    <property type="entry name" value="PreP_C"/>
    <property type="match status" value="1"/>
</dbReference>
<evidence type="ECO:0000313" key="12">
    <source>
        <dbReference type="EMBL" id="VDO09313.1"/>
    </source>
</evidence>
<evidence type="ECO:0000256" key="7">
    <source>
        <dbReference type="ARBA" id="ARBA00022801"/>
    </source>
</evidence>
<dbReference type="AlphaFoldDB" id="A0A0R3TTH9"/>
<dbReference type="Gene3D" id="3.30.830.10">
    <property type="entry name" value="Metalloenzyme, LuxS/M16 peptidase-like"/>
    <property type="match status" value="4"/>
</dbReference>
<keyword evidence="13" id="KW-1185">Reference proteome</keyword>
<evidence type="ECO:0000313" key="13">
    <source>
        <dbReference type="Proteomes" id="UP000278807"/>
    </source>
</evidence>
<reference evidence="12 13" key="2">
    <citation type="submission" date="2018-11" db="EMBL/GenBank/DDBJ databases">
        <authorList>
            <consortium name="Pathogen Informatics"/>
        </authorList>
    </citation>
    <scope>NUCLEOTIDE SEQUENCE [LARGE SCALE GENOMIC DNA]</scope>
</reference>
<keyword evidence="8" id="KW-0862">Zinc</keyword>
<dbReference type="Pfam" id="PF08367">
    <property type="entry name" value="M16C_assoc"/>
    <property type="match status" value="1"/>
</dbReference>
<evidence type="ECO:0000256" key="4">
    <source>
        <dbReference type="ARBA" id="ARBA00020167"/>
    </source>
</evidence>
<keyword evidence="9" id="KW-0482">Metalloprotease</keyword>
<evidence type="ECO:0000256" key="8">
    <source>
        <dbReference type="ARBA" id="ARBA00022833"/>
    </source>
</evidence>
<name>A0A0R3TTH9_RODNA</name>
<dbReference type="SUPFAM" id="SSF63411">
    <property type="entry name" value="LuxS/MPP-like metallohydrolase"/>
    <property type="match status" value="4"/>
</dbReference>
<dbReference type="STRING" id="102285.A0A0R3TTH9"/>
<dbReference type="GO" id="GO:0046872">
    <property type="term" value="F:metal ion binding"/>
    <property type="evidence" value="ECO:0007669"/>
    <property type="project" value="UniProtKB-KW"/>
</dbReference>
<dbReference type="Proteomes" id="UP000278807">
    <property type="component" value="Unassembled WGS sequence"/>
</dbReference>
<evidence type="ECO:0000256" key="3">
    <source>
        <dbReference type="ARBA" id="ARBA00007575"/>
    </source>
</evidence>
<evidence type="ECO:0000256" key="2">
    <source>
        <dbReference type="ARBA" id="ARBA00004173"/>
    </source>
</evidence>
<feature type="domain" description="Peptidase M16C associated" evidence="11">
    <location>
        <begin position="439"/>
        <end position="692"/>
    </location>
</feature>
<dbReference type="WBParaSite" id="HNAJ_0001101701-mRNA-1">
    <property type="protein sequence ID" value="HNAJ_0001101701-mRNA-1"/>
    <property type="gene ID" value="HNAJ_0001101701"/>
</dbReference>
<dbReference type="Pfam" id="PF00675">
    <property type="entry name" value="Peptidase_M16"/>
    <property type="match status" value="1"/>
</dbReference>
<dbReference type="PANTHER" id="PTHR43016">
    <property type="entry name" value="PRESEQUENCE PROTEASE"/>
    <property type="match status" value="1"/>
</dbReference>
<keyword evidence="7" id="KW-0378">Hydrolase</keyword>
<dbReference type="OrthoDB" id="10250783at2759"/>